<feature type="coiled-coil region" evidence="1">
    <location>
        <begin position="108"/>
        <end position="149"/>
    </location>
</feature>
<reference evidence="2 3" key="1">
    <citation type="submission" date="2020-08" db="EMBL/GenBank/DDBJ databases">
        <authorList>
            <person name="Koutsovoulos G."/>
            <person name="Danchin GJ E."/>
        </authorList>
    </citation>
    <scope>NUCLEOTIDE SEQUENCE [LARGE SCALE GENOMIC DNA]</scope>
</reference>
<dbReference type="EMBL" id="CAJEWN010000241">
    <property type="protein sequence ID" value="CAD2174709.1"/>
    <property type="molecule type" value="Genomic_DNA"/>
</dbReference>
<name>A0A6V7VID4_MELEN</name>
<gene>
    <name evidence="2" type="ORF">MENT_LOCUS26395</name>
</gene>
<keyword evidence="1" id="KW-0175">Coiled coil</keyword>
<comment type="caution">
    <text evidence="2">The sequence shown here is derived from an EMBL/GenBank/DDBJ whole genome shotgun (WGS) entry which is preliminary data.</text>
</comment>
<evidence type="ECO:0000256" key="1">
    <source>
        <dbReference type="SAM" id="Coils"/>
    </source>
</evidence>
<dbReference type="Proteomes" id="UP000580250">
    <property type="component" value="Unassembled WGS sequence"/>
</dbReference>
<evidence type="ECO:0000313" key="3">
    <source>
        <dbReference type="Proteomes" id="UP000580250"/>
    </source>
</evidence>
<evidence type="ECO:0000313" key="2">
    <source>
        <dbReference type="EMBL" id="CAD2174709.1"/>
    </source>
</evidence>
<protein>
    <submittedName>
        <fullName evidence="2">Uncharacterized protein</fullName>
    </submittedName>
</protein>
<sequence>MKMPGADRLSKSYAIVKLRARGNGSVITKTITKLKKPLNLQIRSLKVSGLPLTRDGPHSSSVDEIIEQLEMAKQSIGNEMEKQFKMNPITETALNEDQDLPDNLNVHNTELNDKFEDMLRRIDQIQQQIEAVRMECKEERANRLKLSEEMDQKYNYVLERIASLEEKLQERFGNNQINMDITQNALPSEQTYELINQNDDNIPLVDSEDISIDNDISIMPQLEKATDSQLDVEIIGEVLHDYKIGLPAFKKESASNQLTEWPVLTLESDYSENNDKTSSRKTIIPICIKNENNNVVDPRPSTSKYGN</sequence>
<dbReference type="AlphaFoldDB" id="A0A6V7VID4"/>
<organism evidence="2 3">
    <name type="scientific">Meloidogyne enterolobii</name>
    <name type="common">Root-knot nematode worm</name>
    <name type="synonym">Meloidogyne mayaguensis</name>
    <dbReference type="NCBI Taxonomy" id="390850"/>
    <lineage>
        <taxon>Eukaryota</taxon>
        <taxon>Metazoa</taxon>
        <taxon>Ecdysozoa</taxon>
        <taxon>Nematoda</taxon>
        <taxon>Chromadorea</taxon>
        <taxon>Rhabditida</taxon>
        <taxon>Tylenchina</taxon>
        <taxon>Tylenchomorpha</taxon>
        <taxon>Tylenchoidea</taxon>
        <taxon>Meloidogynidae</taxon>
        <taxon>Meloidogyninae</taxon>
        <taxon>Meloidogyne</taxon>
    </lineage>
</organism>
<accession>A0A6V7VID4</accession>
<proteinExistence type="predicted"/>